<dbReference type="EMBL" id="CP127247">
    <property type="protein sequence ID" value="WIY26633.1"/>
    <property type="molecule type" value="Genomic_DNA"/>
</dbReference>
<dbReference type="Pfam" id="PF02517">
    <property type="entry name" value="Rce1-like"/>
    <property type="match status" value="1"/>
</dbReference>
<feature type="transmembrane region" description="Helical" evidence="1">
    <location>
        <begin position="237"/>
        <end position="262"/>
    </location>
</feature>
<evidence type="ECO:0000259" key="2">
    <source>
        <dbReference type="Pfam" id="PF02517"/>
    </source>
</evidence>
<keyword evidence="1" id="KW-0812">Transmembrane</keyword>
<name>A0A9Y2L1X0_9RHOB</name>
<dbReference type="AlphaFoldDB" id="A0A9Y2L1X0"/>
<feature type="transmembrane region" description="Helical" evidence="1">
    <location>
        <begin position="274"/>
        <end position="294"/>
    </location>
</feature>
<feature type="transmembrane region" description="Helical" evidence="1">
    <location>
        <begin position="141"/>
        <end position="161"/>
    </location>
</feature>
<feature type="domain" description="CAAX prenyl protease 2/Lysostaphin resistance protein A-like" evidence="2">
    <location>
        <begin position="147"/>
        <end position="242"/>
    </location>
</feature>
<sequence>MPDNRRYAAQEALVSGARNRAQLWRLILGLLVIIGVGFLLYSLAYSLLASLFPGPWLAGLQDGSNPPAMLALLGGFGFVIVGVTVAAWLMQRRSLFSITGSPRAMARQFAQVSLYLMALAGALLLLPPYQMGAPMVANLPVLTWLALLPLSAAALLVQTGAEEILFRGYLQQGLAARYRQPLIWLVVPSLLFALGHYLPAEAGENAVLIAIWAGVFGILMADLTARAGTIGPAVAVHFFNNFTALLLFASPSSLNSLALYLLPYEMSDAAALRPWLAVDFALMVIGWLVARLAIRR</sequence>
<keyword evidence="1" id="KW-1133">Transmembrane helix</keyword>
<dbReference type="GO" id="GO:0080120">
    <property type="term" value="P:CAAX-box protein maturation"/>
    <property type="evidence" value="ECO:0007669"/>
    <property type="project" value="UniProtKB-ARBA"/>
</dbReference>
<dbReference type="RefSeq" id="WP_270917634.1">
    <property type="nucleotide sequence ID" value="NZ_CP127247.1"/>
</dbReference>
<keyword evidence="3" id="KW-0645">Protease</keyword>
<feature type="transmembrane region" description="Helical" evidence="1">
    <location>
        <begin position="26"/>
        <end position="48"/>
    </location>
</feature>
<dbReference type="InterPro" id="IPR052710">
    <property type="entry name" value="CAAX_protease"/>
</dbReference>
<dbReference type="PANTHER" id="PTHR36435:SF1">
    <property type="entry name" value="CAAX AMINO TERMINAL PROTEASE FAMILY PROTEIN"/>
    <property type="match status" value="1"/>
</dbReference>
<dbReference type="InterPro" id="IPR003675">
    <property type="entry name" value="Rce1/LyrA-like_dom"/>
</dbReference>
<gene>
    <name evidence="3" type="ORF">QPJ95_06870</name>
</gene>
<keyword evidence="1" id="KW-0472">Membrane</keyword>
<dbReference type="EC" id="3.4.-.-" evidence="3"/>
<accession>A0A9Y2L1X0</accession>
<feature type="transmembrane region" description="Helical" evidence="1">
    <location>
        <begin position="206"/>
        <end position="225"/>
    </location>
</feature>
<dbReference type="KEGG" id="ppso:QPJ95_06870"/>
<proteinExistence type="predicted"/>
<evidence type="ECO:0000313" key="3">
    <source>
        <dbReference type="EMBL" id="WIY26633.1"/>
    </source>
</evidence>
<dbReference type="GO" id="GO:0004175">
    <property type="term" value="F:endopeptidase activity"/>
    <property type="evidence" value="ECO:0007669"/>
    <property type="project" value="UniProtKB-ARBA"/>
</dbReference>
<keyword evidence="3" id="KW-0378">Hydrolase</keyword>
<keyword evidence="3" id="KW-0482">Metalloprotease</keyword>
<protein>
    <submittedName>
        <fullName evidence="3">CPBP family intramembrane metalloprotease</fullName>
        <ecNumber evidence="3">3.4.-.-</ecNumber>
    </submittedName>
</protein>
<evidence type="ECO:0000256" key="1">
    <source>
        <dbReference type="SAM" id="Phobius"/>
    </source>
</evidence>
<dbReference type="PANTHER" id="PTHR36435">
    <property type="entry name" value="SLR1288 PROTEIN"/>
    <property type="match status" value="1"/>
</dbReference>
<organism evidence="3 4">
    <name type="scientific">Parasedimentitalea psychrophila</name>
    <dbReference type="NCBI Taxonomy" id="2997337"/>
    <lineage>
        <taxon>Bacteria</taxon>
        <taxon>Pseudomonadati</taxon>
        <taxon>Pseudomonadota</taxon>
        <taxon>Alphaproteobacteria</taxon>
        <taxon>Rhodobacterales</taxon>
        <taxon>Paracoccaceae</taxon>
        <taxon>Parasedimentitalea</taxon>
    </lineage>
</organism>
<dbReference type="Proteomes" id="UP001238334">
    <property type="component" value="Chromosome"/>
</dbReference>
<feature type="transmembrane region" description="Helical" evidence="1">
    <location>
        <begin position="182"/>
        <end position="200"/>
    </location>
</feature>
<feature type="transmembrane region" description="Helical" evidence="1">
    <location>
        <begin position="109"/>
        <end position="129"/>
    </location>
</feature>
<evidence type="ECO:0000313" key="4">
    <source>
        <dbReference type="Proteomes" id="UP001238334"/>
    </source>
</evidence>
<dbReference type="GO" id="GO:0008237">
    <property type="term" value="F:metallopeptidase activity"/>
    <property type="evidence" value="ECO:0007669"/>
    <property type="project" value="UniProtKB-KW"/>
</dbReference>
<keyword evidence="4" id="KW-1185">Reference proteome</keyword>
<reference evidence="3 4" key="1">
    <citation type="submission" date="2023-06" db="EMBL/GenBank/DDBJ databases">
        <title>Parasedimentitalea psychrophila sp. nov., a psychrophilic bacterium isolated from deep-sea sediment.</title>
        <authorList>
            <person name="Li A."/>
        </authorList>
    </citation>
    <scope>NUCLEOTIDE SEQUENCE [LARGE SCALE GENOMIC DNA]</scope>
    <source>
        <strain evidence="3 4">QS115</strain>
    </source>
</reference>
<feature type="transmembrane region" description="Helical" evidence="1">
    <location>
        <begin position="68"/>
        <end position="89"/>
    </location>
</feature>